<reference evidence="2 3" key="3">
    <citation type="journal article" date="2008" name="BMC Genomics">
        <title>The genome of the versatile nitrogen fixer Azorhizobium caulinodans ORS571.</title>
        <authorList>
            <person name="Lee KB."/>
            <person name="Backer P.D."/>
            <person name="Aono T."/>
            <person name="Liu CT."/>
            <person name="Suzuki S."/>
            <person name="Suzuki T."/>
            <person name="Kaneko T."/>
            <person name="Yamada M."/>
            <person name="Tabata S."/>
            <person name="Kupfer D.M."/>
            <person name="Najar F.Z."/>
            <person name="Wiley G.B."/>
            <person name="Roe B."/>
            <person name="Binnewies T.T."/>
            <person name="Ussery D.W."/>
            <person name="D'Haeze W."/>
            <person name="Herder J.D."/>
            <person name="Gevers D."/>
            <person name="Vereecke D."/>
            <person name="Holsters M."/>
            <person name="Oyaizu H."/>
        </authorList>
    </citation>
    <scope>NUCLEOTIDE SEQUENCE [LARGE SCALE GENOMIC DNA]</scope>
    <source>
        <strain evidence="3">ATCC 43989 / DSM 5975 / JCM 20966 / LMG 6465 / NBRC 14845 / NCIMB 13405 / ORS 571</strain>
    </source>
</reference>
<dbReference type="Pfam" id="PF06776">
    <property type="entry name" value="IalB"/>
    <property type="match status" value="1"/>
</dbReference>
<evidence type="ECO:0000256" key="1">
    <source>
        <dbReference type="SAM" id="MobiDB-lite"/>
    </source>
</evidence>
<sequence>MSAPDPSDAGAAAGTPHPGTGSHQKPVTGVLFRRLLREINQKGNVVCAIFSAASPITEAPLPATDFMFASMRADRIPRSGDAMAHHRASFNRARLTLMAAALMACAAGTASAQGQGSSKAVAQFGDWSVYVSTSAPKVCYAISQPKDRQPGGLKRDPAYFFISTRPGENVKNEVSFTMGFPLKEGSEAKVTVGGTTFELYTKSEGAWVRNVADEGRLVDTLRKGRDAIVVSSSSRGNPTTDKYSLNGIGQALDRVAQECR</sequence>
<keyword evidence="3" id="KW-1185">Reference proteome</keyword>
<evidence type="ECO:0000313" key="3">
    <source>
        <dbReference type="Proteomes" id="UP000000270"/>
    </source>
</evidence>
<reference evidence="2 3" key="6">
    <citation type="journal article" date="2011" name="Appl. Environ. Microbiol.">
        <title>Involvement of the azorhizobial chromosome partition gene (parA) in the onset of bacteroid differentiation during Sesbania rostrata stem nodule development.</title>
        <authorList>
            <person name="Liu CT."/>
            <person name="Lee KB."/>
            <person name="Wang YS."/>
            <person name="Peng MH."/>
            <person name="Lee KT."/>
            <person name="Suzuki S."/>
            <person name="Suzuki T."/>
            <person name="Oyaizu H."/>
        </authorList>
    </citation>
    <scope>NUCLEOTIDE SEQUENCE [LARGE SCALE GENOMIC DNA]</scope>
    <source>
        <strain evidence="3">ATCC 43989 / DSM 5975 / JCM 20966 / LMG 6465 / NBRC 14845 / NCIMB 13405 / ORS 571</strain>
    </source>
</reference>
<reference evidence="2 3" key="1">
    <citation type="journal article" date="2007" name="Appl. Environ. Microbiol.">
        <title>Rhizobial factors required for stem nodule maturation and maintenance in Sesbania rostrata-Azorhizobium caulinodans ORS571 symbiosis.</title>
        <authorList>
            <person name="Suzuki S."/>
            <person name="Aono T."/>
            <person name="Lee KB."/>
            <person name="Suzuki T."/>
            <person name="Liu CT."/>
            <person name="Miwa H."/>
            <person name="Wakao S."/>
            <person name="Iki T."/>
            <person name="Oyaizu H."/>
        </authorList>
    </citation>
    <scope>NUCLEOTIDE SEQUENCE [LARGE SCALE GENOMIC DNA]</scope>
    <source>
        <strain evidence="3">ATCC 43989 / DSM 5975 / JCM 20966 / LMG 6465 / NBRC 14845 / NCIMB 13405 / ORS 571</strain>
    </source>
</reference>
<dbReference type="Gene3D" id="2.60.40.1880">
    <property type="entry name" value="Invasion associated locus B (IalB) protein"/>
    <property type="match status" value="1"/>
</dbReference>
<dbReference type="STRING" id="438753.AZC_0753"/>
<dbReference type="EMBL" id="AP009384">
    <property type="protein sequence ID" value="BAF86751.1"/>
    <property type="molecule type" value="Genomic_DNA"/>
</dbReference>
<dbReference type="Proteomes" id="UP000000270">
    <property type="component" value="Chromosome"/>
</dbReference>
<accession>A8IQ76</accession>
<dbReference type="eggNOG" id="COG5342">
    <property type="taxonomic scope" value="Bacteria"/>
</dbReference>
<gene>
    <name evidence="2" type="ordered locus">AZC_0753</name>
</gene>
<reference evidence="3" key="2">
    <citation type="submission" date="2007-04" db="EMBL/GenBank/DDBJ databases">
        <title>Complete genome sequence of the nitrogen-fixing bacterium Azorhizobium caulinodans ORS571.</title>
        <authorList>
            <person name="Lee K.B."/>
            <person name="Backer P.D."/>
            <person name="Aono T."/>
            <person name="Liu C.T."/>
            <person name="Suzuki S."/>
            <person name="Suzuki T."/>
            <person name="Kaneko T."/>
            <person name="Yamada M."/>
            <person name="Tabata S."/>
            <person name="Kupfer D.M."/>
            <person name="Najar F.Z."/>
            <person name="Wiley G.B."/>
            <person name="Roe B."/>
            <person name="Binnewies T."/>
            <person name="Ussery D."/>
            <person name="Vereecke D."/>
            <person name="Gevers D."/>
            <person name="Holsters M."/>
            <person name="Oyaizu H."/>
        </authorList>
    </citation>
    <scope>NUCLEOTIDE SEQUENCE [LARGE SCALE GENOMIC DNA]</scope>
    <source>
        <strain evidence="3">ATCC 43989 / DSM 5975 / JCM 20966 / LMG 6465 / NBRC 14845 / NCIMB 13405 / ORS 571</strain>
    </source>
</reference>
<dbReference type="KEGG" id="azc:AZC_0753"/>
<name>A8IQ76_AZOC5</name>
<evidence type="ECO:0000313" key="2">
    <source>
        <dbReference type="EMBL" id="BAF86751.1"/>
    </source>
</evidence>
<reference evidence="2 3" key="4">
    <citation type="journal article" date="2009" name="Appl. Environ. Microbiol.">
        <title>Comparative genome-wide transcriptional profiling of Azorhizobium caulinodans ORS571 grown under free-living and symbiotic conditions.</title>
        <authorList>
            <person name="Tsukada S."/>
            <person name="Aono T."/>
            <person name="Akiba N."/>
            <person name="Lee KB."/>
            <person name="Liu CT."/>
            <person name="Toyazaki H."/>
            <person name="Oyaizu H."/>
        </authorList>
    </citation>
    <scope>NUCLEOTIDE SEQUENCE [LARGE SCALE GENOMIC DNA]</scope>
    <source>
        <strain evidence="3">ATCC 43989 / DSM 5975 / JCM 20966 / LMG 6465 / NBRC 14845 / NCIMB 13405 / ORS 571</strain>
    </source>
</reference>
<feature type="region of interest" description="Disordered" evidence="1">
    <location>
        <begin position="1"/>
        <end position="26"/>
    </location>
</feature>
<protein>
    <submittedName>
        <fullName evidence="2">Uncharacterized protein</fullName>
    </submittedName>
</protein>
<dbReference type="HOGENOM" id="CLU_1068116_0_0_5"/>
<dbReference type="AlphaFoldDB" id="A8IQ76"/>
<organism evidence="2 3">
    <name type="scientific">Azorhizobium caulinodans (strain ATCC 43989 / DSM 5975 / JCM 20966 / LMG 6465 / NBRC 14845 / NCIMB 13405 / ORS 571)</name>
    <dbReference type="NCBI Taxonomy" id="438753"/>
    <lineage>
        <taxon>Bacteria</taxon>
        <taxon>Pseudomonadati</taxon>
        <taxon>Pseudomonadota</taxon>
        <taxon>Alphaproteobacteria</taxon>
        <taxon>Hyphomicrobiales</taxon>
        <taxon>Xanthobacteraceae</taxon>
        <taxon>Azorhizobium</taxon>
    </lineage>
</organism>
<dbReference type="InterPro" id="IPR038696">
    <property type="entry name" value="IalB_sf"/>
</dbReference>
<reference evidence="2 3" key="5">
    <citation type="journal article" date="2010" name="Appl. Environ. Microbiol.">
        <title>phrR-like gene praR of Azorhizobium caulinodans ORS571 is essential for symbiosis with Sesbania rostrata and is involved in expression of reb genes.</title>
        <authorList>
            <person name="Akiba N."/>
            <person name="Aono T."/>
            <person name="Toyazaki H."/>
            <person name="Sato S."/>
            <person name="Oyaizu H."/>
        </authorList>
    </citation>
    <scope>NUCLEOTIDE SEQUENCE [LARGE SCALE GENOMIC DNA]</scope>
    <source>
        <strain evidence="3">ATCC 43989 / DSM 5975 / JCM 20966 / LMG 6465 / NBRC 14845 / NCIMB 13405 / ORS 571</strain>
    </source>
</reference>
<proteinExistence type="predicted"/>
<dbReference type="InterPro" id="IPR010642">
    <property type="entry name" value="Invasion_prot_B"/>
</dbReference>
<feature type="compositionally biased region" description="Low complexity" evidence="1">
    <location>
        <begin position="1"/>
        <end position="21"/>
    </location>
</feature>